<dbReference type="EMBL" id="LR999453">
    <property type="protein sequence ID" value="CAE5969962.1"/>
    <property type="molecule type" value="Genomic_DNA"/>
</dbReference>
<accession>A0A8S2A608</accession>
<gene>
    <name evidence="2" type="ORF">AARE701A_LOCUS8025</name>
</gene>
<protein>
    <submittedName>
        <fullName evidence="2">Uncharacterized protein</fullName>
    </submittedName>
</protein>
<dbReference type="PANTHER" id="PTHR13448">
    <property type="entry name" value="TRANSMEMBRANE PROTEIN 214"/>
    <property type="match status" value="1"/>
</dbReference>
<reference evidence="2" key="1">
    <citation type="submission" date="2021-01" db="EMBL/GenBank/DDBJ databases">
        <authorList>
            <person name="Bezrukov I."/>
        </authorList>
    </citation>
    <scope>NUCLEOTIDE SEQUENCE</scope>
</reference>
<dbReference type="GO" id="GO:0005783">
    <property type="term" value="C:endoplasmic reticulum"/>
    <property type="evidence" value="ECO:0007669"/>
    <property type="project" value="TreeGrafter"/>
</dbReference>
<dbReference type="AlphaFoldDB" id="A0A8S2A608"/>
<dbReference type="Proteomes" id="UP000682877">
    <property type="component" value="Chromosome 3"/>
</dbReference>
<evidence type="ECO:0000313" key="2">
    <source>
        <dbReference type="EMBL" id="CAE5969962.1"/>
    </source>
</evidence>
<dbReference type="GO" id="GO:0005794">
    <property type="term" value="C:Golgi apparatus"/>
    <property type="evidence" value="ECO:0007669"/>
    <property type="project" value="TreeGrafter"/>
</dbReference>
<evidence type="ECO:0000256" key="1">
    <source>
        <dbReference type="SAM" id="MobiDB-lite"/>
    </source>
</evidence>
<dbReference type="PANTHER" id="PTHR13448:SF14">
    <property type="entry name" value="F26K24.17 PROTEIN"/>
    <property type="match status" value="1"/>
</dbReference>
<sequence>MEFGGLKPCTSNSPDSSRKRNRKRKPAELGESDGLSGKKLKRISALAEAAAKIDPSHLADFFAKPVPLSDIPQPIYKASVNWIKQHPFGDLSHFVSWAIERIIREQHTCGVAAFVALAMSVDLILQLVEKILSNPESRTILVNGAVRDGIQLIPPTSFEILVRFTFPASSARVKTTERFEAIYPLLKEVALAPGSREIFGFSLKLAGEGNPVLAKEATEIAIGLKNKKAITEREALCSIYKEADKSCKVILGRLSSGSGYLKGITAVTAAGAVVAGAVAGAVATVVIGGATGMEYFQ</sequence>
<evidence type="ECO:0000313" key="3">
    <source>
        <dbReference type="Proteomes" id="UP000682877"/>
    </source>
</evidence>
<dbReference type="InterPro" id="IPR019308">
    <property type="entry name" value="TMEM214"/>
</dbReference>
<name>A0A8S2A608_ARAAE</name>
<feature type="region of interest" description="Disordered" evidence="1">
    <location>
        <begin position="1"/>
        <end position="35"/>
    </location>
</feature>
<keyword evidence="3" id="KW-1185">Reference proteome</keyword>
<proteinExistence type="predicted"/>
<organism evidence="2 3">
    <name type="scientific">Arabidopsis arenosa</name>
    <name type="common">Sand rock-cress</name>
    <name type="synonym">Cardaminopsis arenosa</name>
    <dbReference type="NCBI Taxonomy" id="38785"/>
    <lineage>
        <taxon>Eukaryota</taxon>
        <taxon>Viridiplantae</taxon>
        <taxon>Streptophyta</taxon>
        <taxon>Embryophyta</taxon>
        <taxon>Tracheophyta</taxon>
        <taxon>Spermatophyta</taxon>
        <taxon>Magnoliopsida</taxon>
        <taxon>eudicotyledons</taxon>
        <taxon>Gunneridae</taxon>
        <taxon>Pentapetalae</taxon>
        <taxon>rosids</taxon>
        <taxon>malvids</taxon>
        <taxon>Brassicales</taxon>
        <taxon>Brassicaceae</taxon>
        <taxon>Camelineae</taxon>
        <taxon>Arabidopsis</taxon>
    </lineage>
</organism>